<protein>
    <submittedName>
        <fullName evidence="1">Uncharacterized protein</fullName>
    </submittedName>
</protein>
<evidence type="ECO:0000313" key="1">
    <source>
        <dbReference type="EMBL" id="ODS02477.1"/>
    </source>
</evidence>
<keyword evidence="2" id="KW-1185">Reference proteome</keyword>
<name>A0A1E3WBL9_9HYPH</name>
<sequence length="205" mass="21535">MMIIAGAVLLVCGGLLVGGGLLMRAGARTTTVADLAPEETFSGITWTFNEPELPLPERAVFTLSGTPESFRINGLSVSGVNNSDQPLTGLQGVLKPDVQRPDLKLSLQVDKKQTPSGEGAAPQTAVVAPGTVPAHTPFRLVFPFPAEAMGGEDGITVDEFFDSYGGLLLKLRYEIEGVEKSVIQYLGPDLLKDQLDEVSAPVAGG</sequence>
<reference evidence="1 2" key="1">
    <citation type="journal article" date="2016" name="Environ. Microbiol.">
        <title>New Methyloceanibacter diversity from North Sea sediments includes methanotroph containing solely the soluble methane monooxygenase.</title>
        <authorList>
            <person name="Vekeman B."/>
            <person name="Kerckhof F.M."/>
            <person name="Cremers G."/>
            <person name="de Vos P."/>
            <person name="Vandamme P."/>
            <person name="Boon N."/>
            <person name="Op den Camp H.J."/>
            <person name="Heylen K."/>
        </authorList>
    </citation>
    <scope>NUCLEOTIDE SEQUENCE [LARGE SCALE GENOMIC DNA]</scope>
    <source>
        <strain evidence="1 2">R-67177</strain>
    </source>
</reference>
<dbReference type="RefSeq" id="WP_069624335.1">
    <property type="nucleotide sequence ID" value="NZ_LPWD01000299.1"/>
</dbReference>
<dbReference type="EMBL" id="LPWD01000299">
    <property type="protein sequence ID" value="ODS02477.1"/>
    <property type="molecule type" value="Genomic_DNA"/>
</dbReference>
<evidence type="ECO:0000313" key="2">
    <source>
        <dbReference type="Proteomes" id="UP000095042"/>
    </source>
</evidence>
<dbReference type="OrthoDB" id="8448459at2"/>
<comment type="caution">
    <text evidence="1">The sequence shown here is derived from an EMBL/GenBank/DDBJ whole genome shotgun (WGS) entry which is preliminary data.</text>
</comment>
<accession>A0A1E3WBL9</accession>
<gene>
    <name evidence="1" type="ORF">AUC71_15180</name>
</gene>
<organism evidence="1 2">
    <name type="scientific">Methyloceanibacter marginalis</name>
    <dbReference type="NCBI Taxonomy" id="1774971"/>
    <lineage>
        <taxon>Bacteria</taxon>
        <taxon>Pseudomonadati</taxon>
        <taxon>Pseudomonadota</taxon>
        <taxon>Alphaproteobacteria</taxon>
        <taxon>Hyphomicrobiales</taxon>
        <taxon>Hyphomicrobiaceae</taxon>
        <taxon>Methyloceanibacter</taxon>
    </lineage>
</organism>
<dbReference type="Proteomes" id="UP000095042">
    <property type="component" value="Unassembled WGS sequence"/>
</dbReference>
<dbReference type="AlphaFoldDB" id="A0A1E3WBL9"/>
<proteinExistence type="predicted"/>